<organism evidence="1 2">
    <name type="scientific">Elysia crispata</name>
    <name type="common">lettuce slug</name>
    <dbReference type="NCBI Taxonomy" id="231223"/>
    <lineage>
        <taxon>Eukaryota</taxon>
        <taxon>Metazoa</taxon>
        <taxon>Spiralia</taxon>
        <taxon>Lophotrochozoa</taxon>
        <taxon>Mollusca</taxon>
        <taxon>Gastropoda</taxon>
        <taxon>Heterobranchia</taxon>
        <taxon>Euthyneura</taxon>
        <taxon>Panpulmonata</taxon>
        <taxon>Sacoglossa</taxon>
        <taxon>Placobranchoidea</taxon>
        <taxon>Plakobranchidae</taxon>
        <taxon>Elysia</taxon>
    </lineage>
</organism>
<dbReference type="AlphaFoldDB" id="A0AAE0YQR4"/>
<accession>A0AAE0YQR4</accession>
<proteinExistence type="predicted"/>
<dbReference type="Proteomes" id="UP001283361">
    <property type="component" value="Unassembled WGS sequence"/>
</dbReference>
<reference evidence="1" key="1">
    <citation type="journal article" date="2023" name="G3 (Bethesda)">
        <title>A reference genome for the long-term kleptoplast-retaining sea slug Elysia crispata morphotype clarki.</title>
        <authorList>
            <person name="Eastman K.E."/>
            <person name="Pendleton A.L."/>
            <person name="Shaikh M.A."/>
            <person name="Suttiyut T."/>
            <person name="Ogas R."/>
            <person name="Tomko P."/>
            <person name="Gavelis G."/>
            <person name="Widhalm J.R."/>
            <person name="Wisecaver J.H."/>
        </authorList>
    </citation>
    <scope>NUCLEOTIDE SEQUENCE</scope>
    <source>
        <strain evidence="1">ECLA1</strain>
    </source>
</reference>
<protein>
    <submittedName>
        <fullName evidence="1">Uncharacterized protein</fullName>
    </submittedName>
</protein>
<keyword evidence="2" id="KW-1185">Reference proteome</keyword>
<evidence type="ECO:0000313" key="2">
    <source>
        <dbReference type="Proteomes" id="UP001283361"/>
    </source>
</evidence>
<evidence type="ECO:0000313" key="1">
    <source>
        <dbReference type="EMBL" id="KAK3754957.1"/>
    </source>
</evidence>
<sequence length="78" mass="8745">MYFSGELGNFKHVNVVGFLGYKVIVNTIMRCHPISSGLLPSALGQTHSTSPLLKHNYALKLDYDDETAKTSTTRFKKR</sequence>
<comment type="caution">
    <text evidence="1">The sequence shown here is derived from an EMBL/GenBank/DDBJ whole genome shotgun (WGS) entry which is preliminary data.</text>
</comment>
<name>A0AAE0YQR4_9GAST</name>
<dbReference type="EMBL" id="JAWDGP010005620">
    <property type="protein sequence ID" value="KAK3754957.1"/>
    <property type="molecule type" value="Genomic_DNA"/>
</dbReference>
<gene>
    <name evidence="1" type="ORF">RRG08_004077</name>
</gene>